<accession>A0A1H8Y9X5</accession>
<sequence length="416" mass="44793">MTAISVIAAKYGVSAVIGALTGNEGLGGLGSELMGALMESEDRIAEQLDGISRKLDRVLAQRYSTALGAGQRTLLDASTAPDAQTRVAELSRARDLFLEAGAAALSPLQLAVAERYVALCYIALGRREAAGTALKAMDRAAAEAMLDAAAEAGPPAYERARKQLGWSGRVGSRSRRDDLLEDQAGDIILAALREAELAEELFRESRTLAQGMGLPLVPLPHQEELPPEPDGEDDPLRTAKLQLVLRPAAPGPVRYGPITVTWRKVLIQPIAWPVPHGRTSASMSEVRQYLESCSISPDQVDGDALRRLRRRMYQTAVAWLEVDVTIKVEPAFTRNRIIGLASRSTEPSPAAGWVDFHLRGLAAGRSELTIKSSIPFSLQGKEMPDESYTPDLISIPEGLTNEIALSVDNTLIFPSA</sequence>
<keyword evidence="2" id="KW-1185">Reference proteome</keyword>
<evidence type="ECO:0000313" key="2">
    <source>
        <dbReference type="Proteomes" id="UP000198582"/>
    </source>
</evidence>
<dbReference type="STRING" id="394193.SAMN04489732_112201"/>
<gene>
    <name evidence="1" type="ORF">SAMN04489732_112201</name>
</gene>
<reference evidence="1 2" key="1">
    <citation type="submission" date="2016-10" db="EMBL/GenBank/DDBJ databases">
        <authorList>
            <person name="de Groot N.N."/>
        </authorList>
    </citation>
    <scope>NUCLEOTIDE SEQUENCE [LARGE SCALE GENOMIC DNA]</scope>
    <source>
        <strain evidence="1 2">DSM 44993</strain>
    </source>
</reference>
<evidence type="ECO:0000313" key="1">
    <source>
        <dbReference type="EMBL" id="SEP48945.1"/>
    </source>
</evidence>
<dbReference type="Proteomes" id="UP000198582">
    <property type="component" value="Unassembled WGS sequence"/>
</dbReference>
<protein>
    <submittedName>
        <fullName evidence="1">Uncharacterized protein</fullName>
    </submittedName>
</protein>
<organism evidence="1 2">
    <name type="scientific">Amycolatopsis saalfeldensis</name>
    <dbReference type="NCBI Taxonomy" id="394193"/>
    <lineage>
        <taxon>Bacteria</taxon>
        <taxon>Bacillati</taxon>
        <taxon>Actinomycetota</taxon>
        <taxon>Actinomycetes</taxon>
        <taxon>Pseudonocardiales</taxon>
        <taxon>Pseudonocardiaceae</taxon>
        <taxon>Amycolatopsis</taxon>
    </lineage>
</organism>
<name>A0A1H8Y9X5_9PSEU</name>
<proteinExistence type="predicted"/>
<dbReference type="AlphaFoldDB" id="A0A1H8Y9X5"/>
<dbReference type="EMBL" id="FOEF01000012">
    <property type="protein sequence ID" value="SEP48945.1"/>
    <property type="molecule type" value="Genomic_DNA"/>
</dbReference>